<sequence length="107" mass="12271">MNMVGTWGQLGEGLELVVELAFCLKMVMSATMNLWVSHSDRHAGDWLSAGGVRSSTTGQVVWPQGKEFMVTIAERTCQKWFAWLKSGNLIWKTKKDMERHQRLRMKN</sequence>
<dbReference type="EMBL" id="CP092875">
    <property type="protein sequence ID" value="UYV75556.1"/>
    <property type="molecule type" value="Genomic_DNA"/>
</dbReference>
<evidence type="ECO:0000313" key="1">
    <source>
        <dbReference type="EMBL" id="UYV75556.1"/>
    </source>
</evidence>
<organism evidence="1 2">
    <name type="scientific">Cordylochernes scorpioides</name>
    <dbReference type="NCBI Taxonomy" id="51811"/>
    <lineage>
        <taxon>Eukaryota</taxon>
        <taxon>Metazoa</taxon>
        <taxon>Ecdysozoa</taxon>
        <taxon>Arthropoda</taxon>
        <taxon>Chelicerata</taxon>
        <taxon>Arachnida</taxon>
        <taxon>Pseudoscorpiones</taxon>
        <taxon>Cheliferoidea</taxon>
        <taxon>Chernetidae</taxon>
        <taxon>Cordylochernes</taxon>
    </lineage>
</organism>
<reference evidence="1 2" key="1">
    <citation type="submission" date="2022-01" db="EMBL/GenBank/DDBJ databases">
        <title>A chromosomal length assembly of Cordylochernes scorpioides.</title>
        <authorList>
            <person name="Zeh D."/>
            <person name="Zeh J."/>
        </authorList>
    </citation>
    <scope>NUCLEOTIDE SEQUENCE [LARGE SCALE GENOMIC DNA]</scope>
    <source>
        <strain evidence="1">IN4F17</strain>
        <tissue evidence="1">Whole Body</tissue>
    </source>
</reference>
<protein>
    <submittedName>
        <fullName evidence="1">Uncharacterized protein</fullName>
    </submittedName>
</protein>
<keyword evidence="2" id="KW-1185">Reference proteome</keyword>
<accession>A0ABY6L5J1</accession>
<proteinExistence type="predicted"/>
<name>A0ABY6L5J1_9ARAC</name>
<dbReference type="Proteomes" id="UP001235939">
    <property type="component" value="Chromosome 13"/>
</dbReference>
<evidence type="ECO:0000313" key="2">
    <source>
        <dbReference type="Proteomes" id="UP001235939"/>
    </source>
</evidence>
<gene>
    <name evidence="1" type="ORF">LAZ67_13000595</name>
</gene>